<dbReference type="AlphaFoldDB" id="A0A183Q721"/>
<sequence length="92" mass="10260">MDLITDHETKDIAKLNILPPLMNSEHSVLSFTFKDSDMTYDKNKPRPCALRANISANQECAARTDKSIDTSPSVQMVQMVQMVVDGIEEAFA</sequence>
<dbReference type="EMBL" id="UZAL01051277">
    <property type="protein sequence ID" value="VDP87220.1"/>
    <property type="molecule type" value="Genomic_DNA"/>
</dbReference>
<evidence type="ECO:0000313" key="1">
    <source>
        <dbReference type="EMBL" id="VDP87220.1"/>
    </source>
</evidence>
<organism evidence="1 2">
    <name type="scientific">Schistosoma mattheei</name>
    <dbReference type="NCBI Taxonomy" id="31246"/>
    <lineage>
        <taxon>Eukaryota</taxon>
        <taxon>Metazoa</taxon>
        <taxon>Spiralia</taxon>
        <taxon>Lophotrochozoa</taxon>
        <taxon>Platyhelminthes</taxon>
        <taxon>Trematoda</taxon>
        <taxon>Digenea</taxon>
        <taxon>Strigeidida</taxon>
        <taxon>Schistosomatoidea</taxon>
        <taxon>Schistosomatidae</taxon>
        <taxon>Schistosoma</taxon>
    </lineage>
</organism>
<dbReference type="Proteomes" id="UP000269396">
    <property type="component" value="Unassembled WGS sequence"/>
</dbReference>
<protein>
    <submittedName>
        <fullName evidence="1">Uncharacterized protein</fullName>
    </submittedName>
</protein>
<proteinExistence type="predicted"/>
<keyword evidence="2" id="KW-1185">Reference proteome</keyword>
<evidence type="ECO:0000313" key="2">
    <source>
        <dbReference type="Proteomes" id="UP000269396"/>
    </source>
</evidence>
<reference evidence="1 2" key="1">
    <citation type="submission" date="2018-11" db="EMBL/GenBank/DDBJ databases">
        <authorList>
            <consortium name="Pathogen Informatics"/>
        </authorList>
    </citation>
    <scope>NUCLEOTIDE SEQUENCE [LARGE SCALE GENOMIC DNA]</scope>
    <source>
        <strain>Denwood</strain>
        <strain evidence="2">Zambia</strain>
    </source>
</reference>
<gene>
    <name evidence="1" type="ORF">SMTD_LOCUS22407</name>
</gene>
<accession>A0A183Q721</accession>
<name>A0A183Q721_9TREM</name>